<dbReference type="AlphaFoldDB" id="A0A9W7CTF3"/>
<evidence type="ECO:0000313" key="3">
    <source>
        <dbReference type="Proteomes" id="UP001165121"/>
    </source>
</evidence>
<gene>
    <name evidence="2" type="ORF">Pfra01_001191500</name>
</gene>
<proteinExistence type="predicted"/>
<keyword evidence="3" id="KW-1185">Reference proteome</keyword>
<feature type="compositionally biased region" description="Acidic residues" evidence="1">
    <location>
        <begin position="1"/>
        <end position="10"/>
    </location>
</feature>
<feature type="compositionally biased region" description="Acidic residues" evidence="1">
    <location>
        <begin position="19"/>
        <end position="32"/>
    </location>
</feature>
<name>A0A9W7CTF3_9STRA</name>
<sequence length="167" mass="19083">MPDVMVEDEVSSPASSSTDDSDNWSSDEDESGSDSTVTAVQTPSAEYNQLMTAAITAITTFKAEMDEKIDKEIAARFKEVDRVLDIKVKEMEQVVNVRLKEVEQTYKFQIQEIRQTVVEIQEQQRAFGQKLLELKWEIQLQREAVENVNTRSAKRRRSHTDPELEAA</sequence>
<dbReference type="EMBL" id="BSXT01001184">
    <property type="protein sequence ID" value="GMF39729.1"/>
    <property type="molecule type" value="Genomic_DNA"/>
</dbReference>
<dbReference type="Proteomes" id="UP001165121">
    <property type="component" value="Unassembled WGS sequence"/>
</dbReference>
<evidence type="ECO:0000313" key="2">
    <source>
        <dbReference type="EMBL" id="GMF39729.1"/>
    </source>
</evidence>
<organism evidence="2 3">
    <name type="scientific">Phytophthora fragariaefolia</name>
    <dbReference type="NCBI Taxonomy" id="1490495"/>
    <lineage>
        <taxon>Eukaryota</taxon>
        <taxon>Sar</taxon>
        <taxon>Stramenopiles</taxon>
        <taxon>Oomycota</taxon>
        <taxon>Peronosporomycetes</taxon>
        <taxon>Peronosporales</taxon>
        <taxon>Peronosporaceae</taxon>
        <taxon>Phytophthora</taxon>
    </lineage>
</organism>
<protein>
    <submittedName>
        <fullName evidence="2">Unnamed protein product</fullName>
    </submittedName>
</protein>
<evidence type="ECO:0000256" key="1">
    <source>
        <dbReference type="SAM" id="MobiDB-lite"/>
    </source>
</evidence>
<feature type="region of interest" description="Disordered" evidence="1">
    <location>
        <begin position="1"/>
        <end position="42"/>
    </location>
</feature>
<accession>A0A9W7CTF3</accession>
<reference evidence="2" key="1">
    <citation type="submission" date="2023-04" db="EMBL/GenBank/DDBJ databases">
        <title>Phytophthora fragariaefolia NBRC 109709.</title>
        <authorList>
            <person name="Ichikawa N."/>
            <person name="Sato H."/>
            <person name="Tonouchi N."/>
        </authorList>
    </citation>
    <scope>NUCLEOTIDE SEQUENCE</scope>
    <source>
        <strain evidence="2">NBRC 109709</strain>
    </source>
</reference>
<comment type="caution">
    <text evidence="2">The sequence shown here is derived from an EMBL/GenBank/DDBJ whole genome shotgun (WGS) entry which is preliminary data.</text>
</comment>